<comment type="function">
    <text evidence="6">Aminocarboxypropyltransferase that catalyzes the aminocarboxypropyl transfer on pseudouridine at position 1191 (Psi1191) in 18S rRNA. It constitutes the last step in biosynthesis of the hypermodified N1-methyl-N3-(3-amino-3-carboxypropyl) pseudouridine (m1acp3-Psi) conserved in eukaryotic 18S rRNA.</text>
</comment>
<evidence type="ECO:0000259" key="9">
    <source>
        <dbReference type="Pfam" id="PF04068"/>
    </source>
</evidence>
<dbReference type="GO" id="GO:0030490">
    <property type="term" value="P:maturation of SSU-rRNA"/>
    <property type="evidence" value="ECO:0007669"/>
    <property type="project" value="TreeGrafter"/>
</dbReference>
<dbReference type="GO" id="GO:0106388">
    <property type="term" value="F:rRNA small subunit aminocarboxypropyltransferase activity"/>
    <property type="evidence" value="ECO:0007669"/>
    <property type="project" value="UniProtKB-EC"/>
</dbReference>
<feature type="compositionally biased region" description="Basic and acidic residues" evidence="7">
    <location>
        <begin position="332"/>
        <end position="346"/>
    </location>
</feature>
<keyword evidence="4 6" id="KW-0808">Transferase</keyword>
<evidence type="ECO:0000313" key="10">
    <source>
        <dbReference type="EMBL" id="CAK4030733.1"/>
    </source>
</evidence>
<feature type="region of interest" description="Disordered" evidence="7">
    <location>
        <begin position="1"/>
        <end position="39"/>
    </location>
</feature>
<comment type="subcellular location">
    <subcellularLocation>
        <location evidence="6">Cytoplasm</location>
    </subcellularLocation>
    <subcellularLocation>
        <location evidence="6">Nucleus</location>
    </subcellularLocation>
</comment>
<sequence>MVRHKKDFGNKGKKGSNGPRTYAQHTHPDRENGLGGNKRPPFKAAAWDLNHCDAKRCSGKRLMRLGLMRELHVGQKHAGVVVSPKAKTILSPADKDVLEQYGAAVVEASWKRIDEVPFNRIGGPNPRLLPYLVAANPTNYGKPWRLNCVEALAACFYICGRKEWAEEILSTFSYGESFLEINEEVLDRYAACKDEEEVKKAEEAYLAQIENEWREDREAREENRDDAWRGGNLNRKTRPTRGVEGNDLDDDEENSGDEDDEDGSDASSMGGIDLGGPKPGEQPKVHGNTSDQDEEEEDRDPFDLPPDDDDEEEMAELRRRVLASKPFSNPSKKTEDERQAPERIQRPSESSKPQLPEDSDAESGSDIENEDDEFDNIMNAAPVTDRAGITAAQRKRAMEKEGKLSATFSRNVVKAPGKWPP</sequence>
<comment type="caution">
    <text evidence="10">The sequence shown here is derived from an EMBL/GenBank/DDBJ whole genome shotgun (WGS) entry which is preliminary data.</text>
</comment>
<proteinExistence type="inferred from homology"/>
<protein>
    <recommendedName>
        <fullName evidence="6">18S rRNA aminocarboxypropyltransferase</fullName>
        <ecNumber evidence="6">2.5.1.157</ecNumber>
    </recommendedName>
</protein>
<feature type="domain" description="RNase L inhibitor RLI-like possible metal-binding" evidence="9">
    <location>
        <begin position="44"/>
        <end position="76"/>
    </location>
</feature>
<dbReference type="GO" id="GO:0005737">
    <property type="term" value="C:cytoplasm"/>
    <property type="evidence" value="ECO:0007669"/>
    <property type="project" value="UniProtKB-SubCell"/>
</dbReference>
<feature type="binding site" evidence="6">
    <location>
        <position position="106"/>
    </location>
    <ligand>
        <name>S-adenosyl-L-methionine</name>
        <dbReference type="ChEBI" id="CHEBI:59789"/>
    </ligand>
</feature>
<dbReference type="InterPro" id="IPR007209">
    <property type="entry name" value="RNaseL-inhib-like_metal-bd_dom"/>
</dbReference>
<keyword evidence="2 6" id="KW-0690">Ribosome biogenesis</keyword>
<dbReference type="NCBIfam" id="NF002621">
    <property type="entry name" value="PRK02287.1"/>
    <property type="match status" value="1"/>
</dbReference>
<dbReference type="HAMAP" id="MF_01116">
    <property type="entry name" value="TSR3"/>
    <property type="match status" value="1"/>
</dbReference>
<evidence type="ECO:0000256" key="4">
    <source>
        <dbReference type="ARBA" id="ARBA00022679"/>
    </source>
</evidence>
<dbReference type="Pfam" id="PF04068">
    <property type="entry name" value="Fer4_RLI"/>
    <property type="match status" value="1"/>
</dbReference>
<dbReference type="InterPro" id="IPR022968">
    <property type="entry name" value="Tsr3-like"/>
</dbReference>
<dbReference type="GO" id="GO:1904047">
    <property type="term" value="F:S-adenosyl-L-methionine binding"/>
    <property type="evidence" value="ECO:0007669"/>
    <property type="project" value="UniProtKB-UniRule"/>
</dbReference>
<feature type="compositionally biased region" description="Acidic residues" evidence="7">
    <location>
        <begin position="246"/>
        <end position="264"/>
    </location>
</feature>
<dbReference type="EC" id="2.5.1.157" evidence="6"/>
<feature type="compositionally biased region" description="Basic and acidic residues" evidence="7">
    <location>
        <begin position="215"/>
        <end position="228"/>
    </location>
</feature>
<accession>A0AAI8Z1H6</accession>
<feature type="binding site" evidence="6">
    <location>
        <position position="58"/>
    </location>
    <ligand>
        <name>S-adenosyl-L-methionine</name>
        <dbReference type="ChEBI" id="CHEBI:59789"/>
    </ligand>
</feature>
<evidence type="ECO:0000256" key="6">
    <source>
        <dbReference type="HAMAP-Rule" id="MF_03146"/>
    </source>
</evidence>
<gene>
    <name evidence="6" type="primary">TSR3</name>
    <name evidence="10" type="ORF">LECACI_7A005891</name>
</gene>
<dbReference type="GO" id="GO:0005634">
    <property type="term" value="C:nucleus"/>
    <property type="evidence" value="ECO:0007669"/>
    <property type="project" value="UniProtKB-SubCell"/>
</dbReference>
<organism evidence="10 11">
    <name type="scientific">Lecanosticta acicola</name>
    <dbReference type="NCBI Taxonomy" id="111012"/>
    <lineage>
        <taxon>Eukaryota</taxon>
        <taxon>Fungi</taxon>
        <taxon>Dikarya</taxon>
        <taxon>Ascomycota</taxon>
        <taxon>Pezizomycotina</taxon>
        <taxon>Dothideomycetes</taxon>
        <taxon>Dothideomycetidae</taxon>
        <taxon>Mycosphaerellales</taxon>
        <taxon>Mycosphaerellaceae</taxon>
        <taxon>Lecanosticta</taxon>
    </lineage>
</organism>
<dbReference type="Proteomes" id="UP001296104">
    <property type="component" value="Unassembled WGS sequence"/>
</dbReference>
<dbReference type="Pfam" id="PF04034">
    <property type="entry name" value="Ribo_biogen_C"/>
    <property type="match status" value="1"/>
</dbReference>
<keyword evidence="3 6" id="KW-0698">rRNA processing</keyword>
<dbReference type="InterPro" id="IPR007177">
    <property type="entry name" value="Tsr3_C"/>
</dbReference>
<name>A0AAI8Z1H6_9PEZI</name>
<feature type="binding site" evidence="6">
    <location>
        <position position="129"/>
    </location>
    <ligand>
        <name>S-adenosyl-L-methionine</name>
        <dbReference type="ChEBI" id="CHEBI:59789"/>
    </ligand>
</feature>
<dbReference type="GO" id="GO:0000455">
    <property type="term" value="P:enzyme-directed rRNA pseudouridine synthesis"/>
    <property type="evidence" value="ECO:0007669"/>
    <property type="project" value="UniProtKB-UniRule"/>
</dbReference>
<keyword evidence="11" id="KW-1185">Reference proteome</keyword>
<feature type="compositionally biased region" description="Acidic residues" evidence="7">
    <location>
        <begin position="357"/>
        <end position="375"/>
    </location>
</feature>
<evidence type="ECO:0000256" key="3">
    <source>
        <dbReference type="ARBA" id="ARBA00022552"/>
    </source>
</evidence>
<evidence type="ECO:0000256" key="5">
    <source>
        <dbReference type="ARBA" id="ARBA00022691"/>
    </source>
</evidence>
<evidence type="ECO:0000256" key="7">
    <source>
        <dbReference type="SAM" id="MobiDB-lite"/>
    </source>
</evidence>
<keyword evidence="6" id="KW-0539">Nucleus</keyword>
<feature type="domain" description="16S/18S rRNA aminocarboxypropyltransferase Tsr3 C-terminal" evidence="8">
    <location>
        <begin position="80"/>
        <end position="206"/>
    </location>
</feature>
<evidence type="ECO:0000259" key="8">
    <source>
        <dbReference type="Pfam" id="PF04034"/>
    </source>
</evidence>
<comment type="catalytic activity">
    <reaction evidence="6">
        <text>an N(1)-methylpseudouridine in rRNA + S-adenosyl-L-methionine = N(1)-methyl-N(3)-[(3S)-3-amino-3-carboxypropyl]pseudouridine in rRNA + S-methyl-5'-thioadenosine + H(+)</text>
        <dbReference type="Rhea" id="RHEA:63296"/>
        <dbReference type="Rhea" id="RHEA-COMP:11634"/>
        <dbReference type="Rhea" id="RHEA-COMP:16310"/>
        <dbReference type="ChEBI" id="CHEBI:15378"/>
        <dbReference type="ChEBI" id="CHEBI:17509"/>
        <dbReference type="ChEBI" id="CHEBI:59789"/>
        <dbReference type="ChEBI" id="CHEBI:74890"/>
        <dbReference type="ChEBI" id="CHEBI:146234"/>
        <dbReference type="EC" id="2.5.1.157"/>
    </reaction>
</comment>
<dbReference type="PANTHER" id="PTHR20426">
    <property type="entry name" value="RIBOSOME BIOGENESIS PROTEIN TSR3 HOMOLOG"/>
    <property type="match status" value="1"/>
</dbReference>
<comment type="similarity">
    <text evidence="6">Belongs to the TDD superfamily. TSR3 family.</text>
</comment>
<evidence type="ECO:0000313" key="11">
    <source>
        <dbReference type="Proteomes" id="UP001296104"/>
    </source>
</evidence>
<evidence type="ECO:0000256" key="2">
    <source>
        <dbReference type="ARBA" id="ARBA00022517"/>
    </source>
</evidence>
<feature type="compositionally biased region" description="Acidic residues" evidence="7">
    <location>
        <begin position="291"/>
        <end position="314"/>
    </location>
</feature>
<dbReference type="PANTHER" id="PTHR20426:SF0">
    <property type="entry name" value="18S RRNA AMINOCARBOXYPROPYLTRANSFERASE"/>
    <property type="match status" value="1"/>
</dbReference>
<keyword evidence="1 6" id="KW-0963">Cytoplasm</keyword>
<comment type="catalytic activity">
    <reaction evidence="6">
        <text>N(1)-methylpseudouridine(1191) in yeast 18S rRNA + S-adenosyl-L-methionine = N(1)-methyl-N(3)-[(3S)-3-amino-3-carboxypropyl]pseudouridine(1191) in yeast 18S rRNA + S-methyl-5'-thioadenosine + H(+)</text>
        <dbReference type="Rhea" id="RHEA:63300"/>
        <dbReference type="Rhea" id="RHEA-COMP:13852"/>
        <dbReference type="Rhea" id="RHEA-COMP:16309"/>
        <dbReference type="ChEBI" id="CHEBI:15378"/>
        <dbReference type="ChEBI" id="CHEBI:17509"/>
        <dbReference type="ChEBI" id="CHEBI:59789"/>
        <dbReference type="ChEBI" id="CHEBI:74890"/>
        <dbReference type="ChEBI" id="CHEBI:146234"/>
    </reaction>
</comment>
<feature type="compositionally biased region" description="Basic residues" evidence="7">
    <location>
        <begin position="1"/>
        <end position="14"/>
    </location>
</feature>
<keyword evidence="5 6" id="KW-0949">S-adenosyl-L-methionine</keyword>
<feature type="binding site" evidence="6">
    <location>
        <position position="144"/>
    </location>
    <ligand>
        <name>S-adenosyl-L-methionine</name>
        <dbReference type="ChEBI" id="CHEBI:59789"/>
    </ligand>
</feature>
<feature type="region of interest" description="Disordered" evidence="7">
    <location>
        <begin position="215"/>
        <end position="421"/>
    </location>
</feature>
<evidence type="ECO:0000256" key="1">
    <source>
        <dbReference type="ARBA" id="ARBA00022490"/>
    </source>
</evidence>
<reference evidence="10" key="1">
    <citation type="submission" date="2023-11" db="EMBL/GenBank/DDBJ databases">
        <authorList>
            <person name="Alioto T."/>
            <person name="Alioto T."/>
            <person name="Gomez Garrido J."/>
        </authorList>
    </citation>
    <scope>NUCLEOTIDE SEQUENCE</scope>
</reference>
<dbReference type="EMBL" id="CAVMBE010000039">
    <property type="protein sequence ID" value="CAK4030733.1"/>
    <property type="molecule type" value="Genomic_DNA"/>
</dbReference>
<dbReference type="AlphaFoldDB" id="A0AAI8Z1H6"/>